<dbReference type="GO" id="GO:0046657">
    <property type="term" value="P:folic acid catabolic process"/>
    <property type="evidence" value="ECO:0007669"/>
    <property type="project" value="TreeGrafter"/>
</dbReference>
<dbReference type="NCBIfam" id="TIGR01891">
    <property type="entry name" value="amidohydrolases"/>
    <property type="match status" value="1"/>
</dbReference>
<evidence type="ECO:0000259" key="1">
    <source>
        <dbReference type="Pfam" id="PF07687"/>
    </source>
</evidence>
<keyword evidence="2" id="KW-0378">Hydrolase</keyword>
<sequence>MTTPSLSVEELKKLACETIEKRKKEIVGLAQQVLANPEAGFREVKTAQLVAEKFRELGISHQNGLALTGLKGRIKGGAGDGPSVAVIGELDSLVVTEHPHADPNTGAAHACGHHCQIGMMLGATMGLLTPEVTAQLSGEIVPFAVPAEEFIEVEQRLEMRNQGKLEFLGGKQELIRLGEFDDVDIAMMCHTASDMGERRFAMGGTSNGHVVKFVRYTGLGAHAGSLPHLGVNALNAASFAIQAINALRETHRADDTVRIHGIMTKGGEAVSAVPSDVRLEWRVRSATPKVVVENSEAVDRCFRAGAMAVGASVNITTIPGYLPMRHDTKLQDIFRRTAIGLLGEQSTLVMPARRNRGGSTDMGDLSHIMPACHPYTAGAVGPGHSKEYVITDYDSAVIVPAKIMAMVVIELLADGAKRAKEVKANHRPLLTKQAYVKFQRERAEITEFDGIT</sequence>
<accession>A0A161KFJ4</accession>
<dbReference type="PANTHER" id="PTHR30575">
    <property type="entry name" value="PEPTIDASE M20"/>
    <property type="match status" value="1"/>
</dbReference>
<dbReference type="InterPro" id="IPR052030">
    <property type="entry name" value="Peptidase_M20/M20A_hydrolases"/>
</dbReference>
<evidence type="ECO:0000313" key="2">
    <source>
        <dbReference type="EMBL" id="CUV02017.1"/>
    </source>
</evidence>
<protein>
    <submittedName>
        <fullName evidence="2">Putative amidohydrolase</fullName>
    </submittedName>
</protein>
<dbReference type="InterPro" id="IPR017144">
    <property type="entry name" value="Xaa-Arg_dipeptidase"/>
</dbReference>
<dbReference type="PIRSF" id="PIRSF037226">
    <property type="entry name" value="Amidohydrolase_ACY1L2_prd"/>
    <property type="match status" value="1"/>
</dbReference>
<dbReference type="PANTHER" id="PTHR30575:SF3">
    <property type="entry name" value="PEPTIDASE M20 DIMERISATION DOMAIN-CONTAINING PROTEIN"/>
    <property type="match status" value="1"/>
</dbReference>
<reference evidence="2" key="1">
    <citation type="submission" date="2015-10" db="EMBL/GenBank/DDBJ databases">
        <authorList>
            <person name="Gilbert D.G."/>
        </authorList>
    </citation>
    <scope>NUCLEOTIDE SEQUENCE</scope>
</reference>
<dbReference type="GO" id="GO:0016805">
    <property type="term" value="F:dipeptidase activity"/>
    <property type="evidence" value="ECO:0007669"/>
    <property type="project" value="InterPro"/>
</dbReference>
<dbReference type="InterPro" id="IPR036264">
    <property type="entry name" value="Bact_exopeptidase_dim_dom"/>
</dbReference>
<organism evidence="2">
    <name type="scientific">hydrothermal vent metagenome</name>
    <dbReference type="NCBI Taxonomy" id="652676"/>
    <lineage>
        <taxon>unclassified sequences</taxon>
        <taxon>metagenomes</taxon>
        <taxon>ecological metagenomes</taxon>
    </lineage>
</organism>
<dbReference type="EMBL" id="FAXA01000168">
    <property type="protein sequence ID" value="CUV02017.1"/>
    <property type="molecule type" value="Genomic_DNA"/>
</dbReference>
<dbReference type="Gene3D" id="3.40.630.10">
    <property type="entry name" value="Zn peptidases"/>
    <property type="match status" value="1"/>
</dbReference>
<dbReference type="SUPFAM" id="SSF53187">
    <property type="entry name" value="Zn-dependent exopeptidases"/>
    <property type="match status" value="1"/>
</dbReference>
<feature type="domain" description="Peptidase M20 dimerisation" evidence="1">
    <location>
        <begin position="216"/>
        <end position="290"/>
    </location>
</feature>
<dbReference type="AlphaFoldDB" id="A0A161KFJ4"/>
<dbReference type="InterPro" id="IPR011650">
    <property type="entry name" value="Peptidase_M20_dimer"/>
</dbReference>
<dbReference type="GO" id="GO:0005737">
    <property type="term" value="C:cytoplasm"/>
    <property type="evidence" value="ECO:0007669"/>
    <property type="project" value="TreeGrafter"/>
</dbReference>
<dbReference type="GO" id="GO:0071713">
    <property type="term" value="F:para-aminobenzoyl-glutamate hydrolase activity"/>
    <property type="evidence" value="ECO:0007669"/>
    <property type="project" value="TreeGrafter"/>
</dbReference>
<name>A0A161KFJ4_9ZZZZ</name>
<dbReference type="SUPFAM" id="SSF55031">
    <property type="entry name" value="Bacterial exopeptidase dimerisation domain"/>
    <property type="match status" value="1"/>
</dbReference>
<dbReference type="Pfam" id="PF07687">
    <property type="entry name" value="M20_dimer"/>
    <property type="match status" value="1"/>
</dbReference>
<proteinExistence type="predicted"/>
<dbReference type="Gene3D" id="3.30.70.360">
    <property type="match status" value="1"/>
</dbReference>
<gene>
    <name evidence="2" type="ORF">MGWOODY_Clf600</name>
</gene>
<dbReference type="InterPro" id="IPR017439">
    <property type="entry name" value="Amidohydrolase"/>
</dbReference>